<dbReference type="GO" id="GO:0006351">
    <property type="term" value="P:DNA-templated transcription"/>
    <property type="evidence" value="ECO:0007669"/>
    <property type="project" value="InterPro"/>
</dbReference>
<dbReference type="InterPro" id="IPR046347">
    <property type="entry name" value="bZIP_sf"/>
</dbReference>
<dbReference type="GO" id="GO:0005634">
    <property type="term" value="C:nucleus"/>
    <property type="evidence" value="ECO:0007669"/>
    <property type="project" value="UniProtKB-SubCell"/>
</dbReference>
<evidence type="ECO:0000259" key="10">
    <source>
        <dbReference type="PROSITE" id="PS50217"/>
    </source>
</evidence>
<feature type="region of interest" description="Disordered" evidence="9">
    <location>
        <begin position="44"/>
        <end position="65"/>
    </location>
</feature>
<evidence type="ECO:0000256" key="1">
    <source>
        <dbReference type="ARBA" id="ARBA00004123"/>
    </source>
</evidence>
<dbReference type="PROSITE" id="PS00036">
    <property type="entry name" value="BZIP_BASIC"/>
    <property type="match status" value="1"/>
</dbReference>
<evidence type="ECO:0000256" key="4">
    <source>
        <dbReference type="ARBA" id="ARBA00023125"/>
    </source>
</evidence>
<keyword evidence="3" id="KW-0805">Transcription regulation</keyword>
<organism evidence="12">
    <name type="scientific">Fagus sylvatica</name>
    <name type="common">Beechnut</name>
    <dbReference type="NCBI Taxonomy" id="28930"/>
    <lineage>
        <taxon>Eukaryota</taxon>
        <taxon>Viridiplantae</taxon>
        <taxon>Streptophyta</taxon>
        <taxon>Embryophyta</taxon>
        <taxon>Tracheophyta</taxon>
        <taxon>Spermatophyta</taxon>
        <taxon>Magnoliopsida</taxon>
        <taxon>eudicotyledons</taxon>
        <taxon>Gunneridae</taxon>
        <taxon>Pentapetalae</taxon>
        <taxon>rosids</taxon>
        <taxon>fabids</taxon>
        <taxon>Fagales</taxon>
        <taxon>Fagaceae</taxon>
        <taxon>Fagus</taxon>
    </lineage>
</organism>
<reference evidence="12" key="1">
    <citation type="submission" date="2018-02" db="EMBL/GenBank/DDBJ databases">
        <authorList>
            <person name="Cohen D.B."/>
            <person name="Kent A.D."/>
        </authorList>
    </citation>
    <scope>NUCLEOTIDE SEQUENCE</scope>
</reference>
<gene>
    <name evidence="12" type="ORF">FSB_LOCUS23207</name>
</gene>
<dbReference type="AlphaFoldDB" id="A0A2N9G799"/>
<feature type="domain" description="BZIP" evidence="10">
    <location>
        <begin position="62"/>
        <end position="104"/>
    </location>
</feature>
<dbReference type="GO" id="GO:0000976">
    <property type="term" value="F:transcription cis-regulatory region binding"/>
    <property type="evidence" value="ECO:0007669"/>
    <property type="project" value="UniProtKB-ARBA"/>
</dbReference>
<evidence type="ECO:0000259" key="11">
    <source>
        <dbReference type="PROSITE" id="PS51806"/>
    </source>
</evidence>
<evidence type="ECO:0000256" key="7">
    <source>
        <dbReference type="ARBA" id="ARBA00023242"/>
    </source>
</evidence>
<comment type="similarity">
    <text evidence="2">Belongs to the bZIP family.</text>
</comment>
<dbReference type="FunFam" id="1.20.5.170:FF:000019">
    <property type="entry name" value="BZIP family transcription factor"/>
    <property type="match status" value="1"/>
</dbReference>
<comment type="subcellular location">
    <subcellularLocation>
        <location evidence="1">Nucleus</location>
    </subcellularLocation>
</comment>
<evidence type="ECO:0000256" key="3">
    <source>
        <dbReference type="ARBA" id="ARBA00023015"/>
    </source>
</evidence>
<evidence type="ECO:0000313" key="12">
    <source>
        <dbReference type="EMBL" id="SPC95325.1"/>
    </source>
</evidence>
<evidence type="ECO:0000256" key="2">
    <source>
        <dbReference type="ARBA" id="ARBA00007163"/>
    </source>
</evidence>
<proteinExistence type="inferred from homology"/>
<dbReference type="Pfam" id="PF14144">
    <property type="entry name" value="DOG1"/>
    <property type="match status" value="1"/>
</dbReference>
<accession>A0A2N9G799</accession>
<dbReference type="InterPro" id="IPR025422">
    <property type="entry name" value="TGA_domain"/>
</dbReference>
<dbReference type="InterPro" id="IPR004827">
    <property type="entry name" value="bZIP"/>
</dbReference>
<evidence type="ECO:0000256" key="6">
    <source>
        <dbReference type="ARBA" id="ARBA00023163"/>
    </source>
</evidence>
<dbReference type="PROSITE" id="PS50217">
    <property type="entry name" value="BZIP"/>
    <property type="match status" value="1"/>
</dbReference>
<dbReference type="PANTHER" id="PTHR45693">
    <property type="entry name" value="TRANSCRIPTION FACTOR TGA9"/>
    <property type="match status" value="1"/>
</dbReference>
<dbReference type="PANTHER" id="PTHR45693:SF7">
    <property type="entry name" value="TRANSCRIPTION FACTOR TGA7"/>
    <property type="match status" value="1"/>
</dbReference>
<keyword evidence="4" id="KW-0238">DNA-binding</keyword>
<protein>
    <recommendedName>
        <fullName evidence="13">DOG1 domain-containing protein</fullName>
    </recommendedName>
</protein>
<evidence type="ECO:0000256" key="9">
    <source>
        <dbReference type="SAM" id="MobiDB-lite"/>
    </source>
</evidence>
<sequence length="347" mass="39323">MGIYEPFQQISMWGDTFKGDSIPNTVTPTILQMDARLDNKSEYISHESTGPSGNEQEAHKPGDKVQRRLAQNREAARKSRLRKKAYVQQLESSRLKLAQLEQELDRARKQGVYLSQLDTGHVGFSGNVNSGIAAFEMEYVHWVEEQNRQICELRNALQAHITDVELNILVENGLNHYYNLFRMKADAAKADVFYLISGVWRTSAERFFHWMGGFRPSELLNVLLPQLEPLTDTQVQSVNNLRQSSQQAEDALSQGMEKLQQSLAQSIGTESVNSSNYGSQMVAAMNKLEAVEGFVNQADHLRQQTLQQMSRILTIRQAARGLLGLGEYFHRLRALSSLWSARPREPA</sequence>
<keyword evidence="6" id="KW-0804">Transcription</keyword>
<dbReference type="SUPFAM" id="SSF57959">
    <property type="entry name" value="Leucine zipper domain"/>
    <property type="match status" value="1"/>
</dbReference>
<dbReference type="Pfam" id="PF00170">
    <property type="entry name" value="bZIP_1"/>
    <property type="match status" value="1"/>
</dbReference>
<keyword evidence="5" id="KW-0010">Activator</keyword>
<feature type="compositionally biased region" description="Basic and acidic residues" evidence="9">
    <location>
        <begin position="56"/>
        <end position="65"/>
    </location>
</feature>
<dbReference type="EMBL" id="OIVN01001557">
    <property type="protein sequence ID" value="SPC95325.1"/>
    <property type="molecule type" value="Genomic_DNA"/>
</dbReference>
<dbReference type="PROSITE" id="PS51806">
    <property type="entry name" value="DOG1"/>
    <property type="match status" value="1"/>
</dbReference>
<keyword evidence="7" id="KW-0539">Nucleus</keyword>
<evidence type="ECO:0000256" key="8">
    <source>
        <dbReference type="SAM" id="Coils"/>
    </source>
</evidence>
<feature type="domain" description="DOG1" evidence="11">
    <location>
        <begin position="132"/>
        <end position="342"/>
    </location>
</feature>
<feature type="compositionally biased region" description="Polar residues" evidence="9">
    <location>
        <begin position="46"/>
        <end position="55"/>
    </location>
</feature>
<dbReference type="Gene3D" id="1.20.5.170">
    <property type="match status" value="1"/>
</dbReference>
<name>A0A2N9G799_FAGSY</name>
<dbReference type="SMART" id="SM00338">
    <property type="entry name" value="BRLZ"/>
    <property type="match status" value="1"/>
</dbReference>
<evidence type="ECO:0008006" key="13">
    <source>
        <dbReference type="Google" id="ProtNLM"/>
    </source>
</evidence>
<feature type="coiled-coil region" evidence="8">
    <location>
        <begin position="83"/>
        <end position="117"/>
    </location>
</feature>
<keyword evidence="8" id="KW-0175">Coiled coil</keyword>
<evidence type="ECO:0000256" key="5">
    <source>
        <dbReference type="ARBA" id="ARBA00023159"/>
    </source>
</evidence>
<dbReference type="GO" id="GO:0003700">
    <property type="term" value="F:DNA-binding transcription factor activity"/>
    <property type="evidence" value="ECO:0007669"/>
    <property type="project" value="InterPro"/>
</dbReference>